<protein>
    <submittedName>
        <fullName evidence="1">ATP-binding protein</fullName>
    </submittedName>
</protein>
<keyword evidence="2" id="KW-1185">Reference proteome</keyword>
<dbReference type="Proteomes" id="UP000272003">
    <property type="component" value="Chromosome"/>
</dbReference>
<proteinExistence type="predicted"/>
<gene>
    <name evidence="1" type="ORF">D7I45_03620</name>
</gene>
<evidence type="ECO:0000313" key="1">
    <source>
        <dbReference type="EMBL" id="AYF92628.1"/>
    </source>
</evidence>
<accession>A0A387ASM4</accession>
<dbReference type="RefSeq" id="WP_120784394.1">
    <property type="nucleotide sequence ID" value="NZ_CP032626.1"/>
</dbReference>
<dbReference type="Gene3D" id="3.40.50.300">
    <property type="entry name" value="P-loop containing nucleotide triphosphate hydrolases"/>
    <property type="match status" value="1"/>
</dbReference>
<dbReference type="AlphaFoldDB" id="A0A387ASM4"/>
<dbReference type="KEGG" id="abom:D7I45_03620"/>
<name>A0A387ASM4_9LACO</name>
<sequence length="377" mass="42497">MALGYDDALQAVKLIEKSGSVANLVGIAGIGKTALVQDLARQENAKLFTTVVSLSEKGDLAIPVPPLTSDSFIQTQKYGKLADVQFGYSHTLIQIIEHAERYPDEKIIWFLDEFNRGTVEVQSELMNLVLQRQINSLKLPEQVSIIIAENPDSSMDDFADSNYAVYDSDDAITDRTVRINMKVDVDSWIKWANENDCSAQVVDFIKNNPDYLYKGPDDIKPTPRAWERVSKFLNSITNLEDVNDQVLLEVISGNIGRTIATSFLNDLRKPDNKITIQDLTNDDLSVVLQKLHDVDEATKLDVISEFIDNVDDHVSDETANRIYQYVESLSEDGKYAAASHLINKTHIATSLYSKYESSDEQKKLYDKLVELAFKNYR</sequence>
<dbReference type="GO" id="GO:0005524">
    <property type="term" value="F:ATP binding"/>
    <property type="evidence" value="ECO:0007669"/>
    <property type="project" value="UniProtKB-KW"/>
</dbReference>
<dbReference type="OrthoDB" id="40849at2"/>
<keyword evidence="1" id="KW-0067">ATP-binding</keyword>
<dbReference type="SUPFAM" id="SSF52540">
    <property type="entry name" value="P-loop containing nucleoside triphosphate hydrolases"/>
    <property type="match status" value="1"/>
</dbReference>
<reference evidence="1 2" key="1">
    <citation type="submission" date="2018-09" db="EMBL/GenBank/DDBJ databases">
        <title>Genome sequencing of strain BHWM-4.</title>
        <authorList>
            <person name="Heo J."/>
            <person name="Kim S.-J."/>
            <person name="Kwon S.-W."/>
        </authorList>
    </citation>
    <scope>NUCLEOTIDE SEQUENCE [LARGE SCALE GENOMIC DNA]</scope>
    <source>
        <strain evidence="1 2">BHWM-4</strain>
    </source>
</reference>
<dbReference type="InterPro" id="IPR027417">
    <property type="entry name" value="P-loop_NTPase"/>
</dbReference>
<organism evidence="1 2">
    <name type="scientific">Apilactobacillus bombintestini</name>
    <dbReference type="NCBI Taxonomy" id="2419772"/>
    <lineage>
        <taxon>Bacteria</taxon>
        <taxon>Bacillati</taxon>
        <taxon>Bacillota</taxon>
        <taxon>Bacilli</taxon>
        <taxon>Lactobacillales</taxon>
        <taxon>Lactobacillaceae</taxon>
        <taxon>Apilactobacillus</taxon>
    </lineage>
</organism>
<evidence type="ECO:0000313" key="2">
    <source>
        <dbReference type="Proteomes" id="UP000272003"/>
    </source>
</evidence>
<dbReference type="EMBL" id="CP032626">
    <property type="protein sequence ID" value="AYF92628.1"/>
    <property type="molecule type" value="Genomic_DNA"/>
</dbReference>
<keyword evidence="1" id="KW-0547">Nucleotide-binding</keyword>